<dbReference type="PANTHER" id="PTHR11138">
    <property type="entry name" value="METHIONYL-TRNA FORMYLTRANSFERASE"/>
    <property type="match status" value="1"/>
</dbReference>
<dbReference type="GO" id="GO:0005829">
    <property type="term" value="C:cytosol"/>
    <property type="evidence" value="ECO:0007669"/>
    <property type="project" value="TreeGrafter"/>
</dbReference>
<dbReference type="Pfam" id="PF00551">
    <property type="entry name" value="Formyl_trans_N"/>
    <property type="match status" value="1"/>
</dbReference>
<dbReference type="EMBL" id="VOAP01000013">
    <property type="protein sequence ID" value="TWO20687.1"/>
    <property type="molecule type" value="Genomic_DNA"/>
</dbReference>
<accession>A0A562XEZ2</accession>
<name>A0A562XEZ2_CAMHY</name>
<dbReference type="Gene3D" id="3.40.50.12230">
    <property type="match status" value="1"/>
</dbReference>
<organism evidence="2 3">
    <name type="scientific">Campylobacter hyointestinalis</name>
    <dbReference type="NCBI Taxonomy" id="198"/>
    <lineage>
        <taxon>Bacteria</taxon>
        <taxon>Pseudomonadati</taxon>
        <taxon>Campylobacterota</taxon>
        <taxon>Epsilonproteobacteria</taxon>
        <taxon>Campylobacterales</taxon>
        <taxon>Campylobacteraceae</taxon>
        <taxon>Campylobacter</taxon>
    </lineage>
</organism>
<dbReference type="PANTHER" id="PTHR11138:SF5">
    <property type="entry name" value="METHIONYL-TRNA FORMYLTRANSFERASE, MITOCHONDRIAL"/>
    <property type="match status" value="1"/>
</dbReference>
<evidence type="ECO:0000313" key="3">
    <source>
        <dbReference type="Proteomes" id="UP000321812"/>
    </source>
</evidence>
<evidence type="ECO:0000259" key="1">
    <source>
        <dbReference type="Pfam" id="PF00551"/>
    </source>
</evidence>
<feature type="domain" description="Formyl transferase N-terminal" evidence="1">
    <location>
        <begin position="48"/>
        <end position="141"/>
    </location>
</feature>
<dbReference type="GO" id="GO:0004479">
    <property type="term" value="F:methionyl-tRNA formyltransferase activity"/>
    <property type="evidence" value="ECO:0007669"/>
    <property type="project" value="TreeGrafter"/>
</dbReference>
<protein>
    <submittedName>
        <fullName evidence="2">Formyl transferase</fullName>
    </submittedName>
</protein>
<dbReference type="InterPro" id="IPR002376">
    <property type="entry name" value="Formyl_transf_N"/>
</dbReference>
<proteinExistence type="predicted"/>
<gene>
    <name evidence="2" type="ORF">YZ82_05045</name>
</gene>
<keyword evidence="2" id="KW-0808">Transferase</keyword>
<comment type="caution">
    <text evidence="2">The sequence shown here is derived from an EMBL/GenBank/DDBJ whole genome shotgun (WGS) entry which is preliminary data.</text>
</comment>
<dbReference type="InterPro" id="IPR036477">
    <property type="entry name" value="Formyl_transf_N_sf"/>
</dbReference>
<reference evidence="2 3" key="1">
    <citation type="submission" date="2019-07" db="EMBL/GenBank/DDBJ databases">
        <title>Rapid identification of Enteric Bacteria from Whole Genome Sequences (WGS) using Average Nucleotide Identity (ANI).</title>
        <authorList>
            <person name="Lane C."/>
        </authorList>
    </citation>
    <scope>NUCLEOTIDE SEQUENCE [LARGE SCALE GENOMIC DNA]</scope>
    <source>
        <strain evidence="2 3">D2411</strain>
    </source>
</reference>
<dbReference type="AlphaFoldDB" id="A0A562XEZ2"/>
<dbReference type="SUPFAM" id="SSF53328">
    <property type="entry name" value="Formyltransferase"/>
    <property type="match status" value="1"/>
</dbReference>
<dbReference type="Proteomes" id="UP000321812">
    <property type="component" value="Unassembled WGS sequence"/>
</dbReference>
<sequence length="198" mass="23051">MDYLIGGGQQRILFLGYEECQISDFLVDAGCYIVQTSDKINKIFILNNKFDFLISYGYRYIIDEEVINLFNGNAINLHISYLPYNRGADPNFWSFVENSKKGVTIHLLDKGLDTGDIIVQKEIKFDKDETLASSYKKLNLEIQNLFIKNWDLIKTKSYKPKKQSGGTYHRSKDKDRYFSLLPDGWDTKISDLKQLYIK</sequence>
<evidence type="ECO:0000313" key="2">
    <source>
        <dbReference type="EMBL" id="TWO20687.1"/>
    </source>
</evidence>